<sequence length="184" mass="20007">MGVIRKANVALLDEASHRKQREEEAAAAVNASLEEERERARREGFESGLADCRELFLSELQGLAFEIESASNGLRDTVLQLVTQALRKIVGSPPPELVNSAVEAAVRELGHGERTAITVSKERHSAVQAAFAGRDDVVVQVDDWLSGDDMILSTPFGRHFVGLSQQIERVIEQIGGPARHGEAS</sequence>
<dbReference type="AlphaFoldDB" id="A0A2T1HRT8"/>
<evidence type="ECO:0000313" key="2">
    <source>
        <dbReference type="EMBL" id="PSC04229.1"/>
    </source>
</evidence>
<reference evidence="3" key="1">
    <citation type="submission" date="2018-03" db="EMBL/GenBank/DDBJ databases">
        <authorList>
            <person name="Sun L."/>
            <person name="Liu H."/>
            <person name="Chen W."/>
            <person name="Huang K."/>
            <person name="Liu W."/>
            <person name="Gao X."/>
        </authorList>
    </citation>
    <scope>NUCLEOTIDE SEQUENCE [LARGE SCALE GENOMIC DNA]</scope>
    <source>
        <strain evidence="3">SH9</strain>
    </source>
</reference>
<name>A0A2T1HRT8_9HYPH</name>
<evidence type="ECO:0008006" key="4">
    <source>
        <dbReference type="Google" id="ProtNLM"/>
    </source>
</evidence>
<feature type="coiled-coil region" evidence="1">
    <location>
        <begin position="12"/>
        <end position="43"/>
    </location>
</feature>
<evidence type="ECO:0000256" key="1">
    <source>
        <dbReference type="SAM" id="Coils"/>
    </source>
</evidence>
<comment type="caution">
    <text evidence="2">The sequence shown here is derived from an EMBL/GenBank/DDBJ whole genome shotgun (WGS) entry which is preliminary data.</text>
</comment>
<dbReference type="EMBL" id="PVZS01000015">
    <property type="protein sequence ID" value="PSC04229.1"/>
    <property type="molecule type" value="Genomic_DNA"/>
</dbReference>
<organism evidence="2 3">
    <name type="scientific">Alsobacter soli</name>
    <dbReference type="NCBI Taxonomy" id="2109933"/>
    <lineage>
        <taxon>Bacteria</taxon>
        <taxon>Pseudomonadati</taxon>
        <taxon>Pseudomonadota</taxon>
        <taxon>Alphaproteobacteria</taxon>
        <taxon>Hyphomicrobiales</taxon>
        <taxon>Alsobacteraceae</taxon>
        <taxon>Alsobacter</taxon>
    </lineage>
</organism>
<dbReference type="Proteomes" id="UP000239772">
    <property type="component" value="Unassembled WGS sequence"/>
</dbReference>
<keyword evidence="1" id="KW-0175">Coiled coil</keyword>
<gene>
    <name evidence="2" type="ORF">SLNSH_14645</name>
</gene>
<keyword evidence="3" id="KW-1185">Reference proteome</keyword>
<dbReference type="RefSeq" id="WP_106337755.1">
    <property type="nucleotide sequence ID" value="NZ_PVZS01000015.1"/>
</dbReference>
<evidence type="ECO:0000313" key="3">
    <source>
        <dbReference type="Proteomes" id="UP000239772"/>
    </source>
</evidence>
<protein>
    <recommendedName>
        <fullName evidence="4">Flagellar assembly protein FliH/Type III secretion system HrpE domain-containing protein</fullName>
    </recommendedName>
</protein>
<accession>A0A2T1HRT8</accession>
<proteinExistence type="predicted"/>